<dbReference type="InterPro" id="IPR036388">
    <property type="entry name" value="WH-like_DNA-bd_sf"/>
</dbReference>
<evidence type="ECO:0000256" key="1">
    <source>
        <dbReference type="ARBA" id="ARBA00009437"/>
    </source>
</evidence>
<keyword evidence="7" id="KW-1185">Reference proteome</keyword>
<evidence type="ECO:0000256" key="2">
    <source>
        <dbReference type="ARBA" id="ARBA00023015"/>
    </source>
</evidence>
<accession>A0ABX0KMV0</accession>
<dbReference type="SUPFAM" id="SSF53850">
    <property type="entry name" value="Periplasmic binding protein-like II"/>
    <property type="match status" value="1"/>
</dbReference>
<dbReference type="SUPFAM" id="SSF46785">
    <property type="entry name" value="Winged helix' DNA-binding domain"/>
    <property type="match status" value="1"/>
</dbReference>
<keyword evidence="4" id="KW-0804">Transcription</keyword>
<dbReference type="RefSeq" id="WP_166821653.1">
    <property type="nucleotide sequence ID" value="NZ_JAAOLX010000001.1"/>
</dbReference>
<keyword evidence="3" id="KW-0238">DNA-binding</keyword>
<keyword evidence="2" id="KW-0805">Transcription regulation</keyword>
<dbReference type="Pfam" id="PF00126">
    <property type="entry name" value="HTH_1"/>
    <property type="match status" value="1"/>
</dbReference>
<dbReference type="InterPro" id="IPR005119">
    <property type="entry name" value="LysR_subst-bd"/>
</dbReference>
<dbReference type="Proteomes" id="UP000712570">
    <property type="component" value="Unassembled WGS sequence"/>
</dbReference>
<organism evidence="6 7">
    <name type="scientific">Iodobacter violaceini</name>
    <dbReference type="NCBI Taxonomy" id="3044271"/>
    <lineage>
        <taxon>Bacteria</taxon>
        <taxon>Pseudomonadati</taxon>
        <taxon>Pseudomonadota</taxon>
        <taxon>Betaproteobacteria</taxon>
        <taxon>Neisseriales</taxon>
        <taxon>Chitinibacteraceae</taxon>
        <taxon>Iodobacter</taxon>
    </lineage>
</organism>
<protein>
    <submittedName>
        <fullName evidence="6">LysR family transcriptional regulator</fullName>
    </submittedName>
</protein>
<dbReference type="InterPro" id="IPR058163">
    <property type="entry name" value="LysR-type_TF_proteobact-type"/>
</dbReference>
<dbReference type="CDD" id="cd08422">
    <property type="entry name" value="PBP2_CrgA_like"/>
    <property type="match status" value="1"/>
</dbReference>
<dbReference type="InterPro" id="IPR000847">
    <property type="entry name" value="LysR_HTH_N"/>
</dbReference>
<dbReference type="InterPro" id="IPR036390">
    <property type="entry name" value="WH_DNA-bd_sf"/>
</dbReference>
<dbReference type="PANTHER" id="PTHR30537">
    <property type="entry name" value="HTH-TYPE TRANSCRIPTIONAL REGULATOR"/>
    <property type="match status" value="1"/>
</dbReference>
<evidence type="ECO:0000259" key="5">
    <source>
        <dbReference type="PROSITE" id="PS50931"/>
    </source>
</evidence>
<comment type="caution">
    <text evidence="6">The sequence shown here is derived from an EMBL/GenBank/DDBJ whole genome shotgun (WGS) entry which is preliminary data.</text>
</comment>
<dbReference type="PANTHER" id="PTHR30537:SF5">
    <property type="entry name" value="HTH-TYPE TRANSCRIPTIONAL ACTIVATOR TTDR-RELATED"/>
    <property type="match status" value="1"/>
</dbReference>
<evidence type="ECO:0000313" key="6">
    <source>
        <dbReference type="EMBL" id="NHQ85007.1"/>
    </source>
</evidence>
<evidence type="ECO:0000313" key="7">
    <source>
        <dbReference type="Proteomes" id="UP000712570"/>
    </source>
</evidence>
<gene>
    <name evidence="6" type="ORF">HA050_02645</name>
</gene>
<dbReference type="PROSITE" id="PS50931">
    <property type="entry name" value="HTH_LYSR"/>
    <property type="match status" value="1"/>
</dbReference>
<feature type="domain" description="HTH lysR-type" evidence="5">
    <location>
        <begin position="6"/>
        <end position="63"/>
    </location>
</feature>
<comment type="similarity">
    <text evidence="1">Belongs to the LysR transcriptional regulatory family.</text>
</comment>
<name>A0ABX0KMV0_9NEIS</name>
<evidence type="ECO:0000256" key="3">
    <source>
        <dbReference type="ARBA" id="ARBA00023125"/>
    </source>
</evidence>
<proteinExistence type="inferred from homology"/>
<dbReference type="Gene3D" id="1.10.10.10">
    <property type="entry name" value="Winged helix-like DNA-binding domain superfamily/Winged helix DNA-binding domain"/>
    <property type="match status" value="1"/>
</dbReference>
<reference evidence="6 7" key="1">
    <citation type="submission" date="2020-03" db="EMBL/GenBank/DDBJ databases">
        <title>Draft genome sequence of environmentally isolated violet-colored cultures.</title>
        <authorList>
            <person name="Wilson H.S."/>
        </authorList>
    </citation>
    <scope>NUCLEOTIDE SEQUENCE [LARGE SCALE GENOMIC DNA]</scope>
    <source>
        <strain evidence="6 7">HSC-16F04</strain>
    </source>
</reference>
<evidence type="ECO:0000256" key="4">
    <source>
        <dbReference type="ARBA" id="ARBA00023163"/>
    </source>
</evidence>
<dbReference type="Gene3D" id="3.40.190.290">
    <property type="match status" value="1"/>
</dbReference>
<dbReference type="EMBL" id="JAAOLX010000001">
    <property type="protein sequence ID" value="NHQ85007.1"/>
    <property type="molecule type" value="Genomic_DNA"/>
</dbReference>
<sequence length="307" mass="33511">MPLSLDTLPGLVLFSCVVRHGSLTGAAQELGLNRSSVSKQLARFEAQLGAKLLQRTTRKLALTELGERVWQEAQTIAAALENVDAITEDYRQNVRGRLKVSCSSSLARVHLVPLLPIFNQRYPEVDLLLQLEDRFVDLTTEQVDIAIRVGHLPDSSLVARKLGELQWQLVASPGYLAKYGAPQTPADLAGHACLFYQNGLRAMNLWTFTGPKGEEQVRVKGALAMNDACALVDAAINGLGILLIDRALLSLPLASGQLLPLLPDYQLAAGLPVYAVYPAREWLPAKAAAFVEFIIQEFAPRLATPRL</sequence>
<dbReference type="Pfam" id="PF03466">
    <property type="entry name" value="LysR_substrate"/>
    <property type="match status" value="1"/>
</dbReference>